<reference evidence="3" key="1">
    <citation type="submission" date="2023-07" db="EMBL/GenBank/DDBJ databases">
        <title>A chromosome-level genome assembly of Lolium multiflorum.</title>
        <authorList>
            <person name="Chen Y."/>
            <person name="Copetti D."/>
            <person name="Kolliker R."/>
            <person name="Studer B."/>
        </authorList>
    </citation>
    <scope>NUCLEOTIDE SEQUENCE</scope>
    <source>
        <strain evidence="3">02402/16</strain>
        <tissue evidence="3">Leaf</tissue>
    </source>
</reference>
<dbReference type="EMBL" id="JAUUTY010000002">
    <property type="protein sequence ID" value="KAK1682806.1"/>
    <property type="molecule type" value="Genomic_DNA"/>
</dbReference>
<sequence>MTPTLQDVSMILGLPIQGEPLCMNTASDGWRRQMEDLIGMAPPAPEDPKERTPVGAPFLWIRTHFGTCPEGANRDTIKTYTRVYLWYMISRTLFPDSGGKLAHWCWLKALTVLEHRWSWGTAALAYLYRQLDEACRRTGSGGIGGCLLLLSPTWAFLWDTVSEMMSDPKIMYRHYTEELGTLTAEQVDWEPYGTYYHIGAGMADLNPKCTEEARFWRMRCPLICMWLVEYHQPHRVMRQFGMYQESPPQWQDTDHALHRLDRQRQRKITNWPVHHSGHVTAFQHCLEAIRNVGHVEIVSHNLAAFNNYLQWFHQSTRIELVKPAYDDDILDDPVEFDEVAQSQHDIYARKGRSTPIASELNFVQATRSAYQLKPRGKAPPRYTPDDYVNRGKKVVIEEDEAPPRRSSLRRMRNDEPLSSEEEEQQQQEQEEQQQQEPRQRTKRLAVRKQPHHAADAARRRLTSRGVEDAGPRHPPRCPPQDIGGDEPAPSLLADLTHRGHPPEAALMRPRPRPAGPDLGPPPPPMATARRRRAAPAGQTPEAAPPPRRRSAFTAPWSGHRAAAPDEKHGAPADRAGPRHHSHAGEREAPPPPAPRGFARRRPLAAAREGRGEEGLELGRARVSPCARGSDRTKRGSSLTAQS</sequence>
<feature type="compositionally biased region" description="Basic and acidic residues" evidence="1">
    <location>
        <begin position="562"/>
        <end position="571"/>
    </location>
</feature>
<evidence type="ECO:0000313" key="4">
    <source>
        <dbReference type="Proteomes" id="UP001231189"/>
    </source>
</evidence>
<comment type="caution">
    <text evidence="3">The sequence shown here is derived from an EMBL/GenBank/DDBJ whole genome shotgun (WGS) entry which is preliminary data.</text>
</comment>
<organism evidence="3 4">
    <name type="scientific">Lolium multiflorum</name>
    <name type="common">Italian ryegrass</name>
    <name type="synonym">Lolium perenne subsp. multiflorum</name>
    <dbReference type="NCBI Taxonomy" id="4521"/>
    <lineage>
        <taxon>Eukaryota</taxon>
        <taxon>Viridiplantae</taxon>
        <taxon>Streptophyta</taxon>
        <taxon>Embryophyta</taxon>
        <taxon>Tracheophyta</taxon>
        <taxon>Spermatophyta</taxon>
        <taxon>Magnoliopsida</taxon>
        <taxon>Liliopsida</taxon>
        <taxon>Poales</taxon>
        <taxon>Poaceae</taxon>
        <taxon>BOP clade</taxon>
        <taxon>Pooideae</taxon>
        <taxon>Poodae</taxon>
        <taxon>Poeae</taxon>
        <taxon>Poeae Chloroplast Group 2 (Poeae type)</taxon>
        <taxon>Loliodinae</taxon>
        <taxon>Loliinae</taxon>
        <taxon>Lolium</taxon>
    </lineage>
</organism>
<feature type="compositionally biased region" description="Basic and acidic residues" evidence="1">
    <location>
        <begin position="607"/>
        <end position="619"/>
    </location>
</feature>
<dbReference type="Proteomes" id="UP001231189">
    <property type="component" value="Unassembled WGS sequence"/>
</dbReference>
<gene>
    <name evidence="3" type="ORF">QYE76_043654</name>
</gene>
<proteinExistence type="predicted"/>
<feature type="compositionally biased region" description="Acidic residues" evidence="1">
    <location>
        <begin position="417"/>
        <end position="433"/>
    </location>
</feature>
<dbReference type="Pfam" id="PF10536">
    <property type="entry name" value="PMD"/>
    <property type="match status" value="1"/>
</dbReference>
<dbReference type="GO" id="GO:0010073">
    <property type="term" value="P:meristem maintenance"/>
    <property type="evidence" value="ECO:0007669"/>
    <property type="project" value="InterPro"/>
</dbReference>
<keyword evidence="4" id="KW-1185">Reference proteome</keyword>
<dbReference type="AlphaFoldDB" id="A0AAD8THS7"/>
<feature type="domain" description="Aminotransferase-like plant mobile" evidence="2">
    <location>
        <begin position="1"/>
        <end position="312"/>
    </location>
</feature>
<protein>
    <recommendedName>
        <fullName evidence="2">Aminotransferase-like plant mobile domain-containing protein</fullName>
    </recommendedName>
</protein>
<name>A0AAD8THS7_LOLMU</name>
<dbReference type="InterPro" id="IPR044824">
    <property type="entry name" value="MAIN-like"/>
</dbReference>
<feature type="compositionally biased region" description="Pro residues" evidence="1">
    <location>
        <begin position="512"/>
        <end position="525"/>
    </location>
</feature>
<evidence type="ECO:0000256" key="1">
    <source>
        <dbReference type="SAM" id="MobiDB-lite"/>
    </source>
</evidence>
<dbReference type="PANTHER" id="PTHR46033">
    <property type="entry name" value="PROTEIN MAIN-LIKE 2"/>
    <property type="match status" value="1"/>
</dbReference>
<dbReference type="PANTHER" id="PTHR46033:SF87">
    <property type="entry name" value="AMINOTRANSFERASE-LIKE PLANT MOBILE DOMAIN-CONTAINING PROTEIN"/>
    <property type="match status" value="1"/>
</dbReference>
<accession>A0AAD8THS7</accession>
<evidence type="ECO:0000313" key="3">
    <source>
        <dbReference type="EMBL" id="KAK1682806.1"/>
    </source>
</evidence>
<dbReference type="InterPro" id="IPR019557">
    <property type="entry name" value="AminoTfrase-like_pln_mobile"/>
</dbReference>
<evidence type="ECO:0000259" key="2">
    <source>
        <dbReference type="Pfam" id="PF10536"/>
    </source>
</evidence>
<feature type="region of interest" description="Disordered" evidence="1">
    <location>
        <begin position="370"/>
        <end position="642"/>
    </location>
</feature>
<feature type="compositionally biased region" description="Basic residues" evidence="1">
    <location>
        <begin position="440"/>
        <end position="451"/>
    </location>
</feature>